<comment type="caution">
    <text evidence="2">The sequence shown here is derived from an EMBL/GenBank/DDBJ whole genome shotgun (WGS) entry which is preliminary data.</text>
</comment>
<dbReference type="OrthoDB" id="3254910at2"/>
<keyword evidence="3" id="KW-1185">Reference proteome</keyword>
<dbReference type="Gene3D" id="1.10.10.10">
    <property type="entry name" value="Winged helix-like DNA-binding domain superfamily/Winged helix DNA-binding domain"/>
    <property type="match status" value="1"/>
</dbReference>
<evidence type="ECO:0000313" key="2">
    <source>
        <dbReference type="EMBL" id="TCO62714.1"/>
    </source>
</evidence>
<sequence>MRWFDARERAAWEGFLTVSAKLNRRIEQQLKADAGLSHQQYEVLARLSGAPDGQLRMTDLADAALTSKSGLTYQVAQLEKAGYVTRKSCPSDDRGVVATLTPAGWAKVKATAPGHVRLVRDLFRDGLTEEQFHGLAEGIAALLARLSTE</sequence>
<feature type="domain" description="HTH marR-type" evidence="1">
    <location>
        <begin position="1"/>
        <end position="148"/>
    </location>
</feature>
<dbReference type="InterPro" id="IPR036388">
    <property type="entry name" value="WH-like_DNA-bd_sf"/>
</dbReference>
<dbReference type="SUPFAM" id="SSF46785">
    <property type="entry name" value="Winged helix' DNA-binding domain"/>
    <property type="match status" value="1"/>
</dbReference>
<dbReference type="GO" id="GO:0003677">
    <property type="term" value="F:DNA binding"/>
    <property type="evidence" value="ECO:0007669"/>
    <property type="project" value="UniProtKB-KW"/>
</dbReference>
<dbReference type="GO" id="GO:0006950">
    <property type="term" value="P:response to stress"/>
    <property type="evidence" value="ECO:0007669"/>
    <property type="project" value="TreeGrafter"/>
</dbReference>
<name>A0A4R2JSW4_9PSEU</name>
<dbReference type="EMBL" id="SLWS01000002">
    <property type="protein sequence ID" value="TCO62714.1"/>
    <property type="molecule type" value="Genomic_DNA"/>
</dbReference>
<dbReference type="PANTHER" id="PTHR33164">
    <property type="entry name" value="TRANSCRIPTIONAL REGULATOR, MARR FAMILY"/>
    <property type="match status" value="1"/>
</dbReference>
<evidence type="ECO:0000259" key="1">
    <source>
        <dbReference type="PROSITE" id="PS50995"/>
    </source>
</evidence>
<dbReference type="InterPro" id="IPR039422">
    <property type="entry name" value="MarR/SlyA-like"/>
</dbReference>
<dbReference type="GO" id="GO:0003700">
    <property type="term" value="F:DNA-binding transcription factor activity"/>
    <property type="evidence" value="ECO:0007669"/>
    <property type="project" value="InterPro"/>
</dbReference>
<dbReference type="RefSeq" id="WP_132114687.1">
    <property type="nucleotide sequence ID" value="NZ_SLWS01000002.1"/>
</dbReference>
<reference evidence="2 3" key="1">
    <citation type="submission" date="2019-03" db="EMBL/GenBank/DDBJ databases">
        <title>Genomic Encyclopedia of Type Strains, Phase IV (KMG-IV): sequencing the most valuable type-strain genomes for metagenomic binning, comparative biology and taxonomic classification.</title>
        <authorList>
            <person name="Goeker M."/>
        </authorList>
    </citation>
    <scope>NUCLEOTIDE SEQUENCE [LARGE SCALE GENOMIC DNA]</scope>
    <source>
        <strain evidence="2 3">DSM 45934</strain>
    </source>
</reference>
<dbReference type="Proteomes" id="UP000295680">
    <property type="component" value="Unassembled WGS sequence"/>
</dbReference>
<dbReference type="PANTHER" id="PTHR33164:SF99">
    <property type="entry name" value="MARR FAMILY REGULATORY PROTEIN"/>
    <property type="match status" value="1"/>
</dbReference>
<dbReference type="PROSITE" id="PS50995">
    <property type="entry name" value="HTH_MARR_2"/>
    <property type="match status" value="1"/>
</dbReference>
<dbReference type="InterPro" id="IPR036390">
    <property type="entry name" value="WH_DNA-bd_sf"/>
</dbReference>
<dbReference type="InterPro" id="IPR000835">
    <property type="entry name" value="HTH_MarR-typ"/>
</dbReference>
<dbReference type="Pfam" id="PF12802">
    <property type="entry name" value="MarR_2"/>
    <property type="match status" value="1"/>
</dbReference>
<proteinExistence type="predicted"/>
<dbReference type="AlphaFoldDB" id="A0A4R2JSW4"/>
<keyword evidence="2" id="KW-0238">DNA-binding</keyword>
<evidence type="ECO:0000313" key="3">
    <source>
        <dbReference type="Proteomes" id="UP000295680"/>
    </source>
</evidence>
<gene>
    <name evidence="2" type="ORF">EV192_102853</name>
</gene>
<organism evidence="2 3">
    <name type="scientific">Actinocrispum wychmicini</name>
    <dbReference type="NCBI Taxonomy" id="1213861"/>
    <lineage>
        <taxon>Bacteria</taxon>
        <taxon>Bacillati</taxon>
        <taxon>Actinomycetota</taxon>
        <taxon>Actinomycetes</taxon>
        <taxon>Pseudonocardiales</taxon>
        <taxon>Pseudonocardiaceae</taxon>
        <taxon>Actinocrispum</taxon>
    </lineage>
</organism>
<protein>
    <submittedName>
        <fullName evidence="2">DNA-binding MarR family transcriptional regulator</fullName>
    </submittedName>
</protein>
<accession>A0A4R2JSW4</accession>
<dbReference type="SMART" id="SM00347">
    <property type="entry name" value="HTH_MARR"/>
    <property type="match status" value="1"/>
</dbReference>